<accession>A0A4U1HE76</accession>
<keyword evidence="2" id="KW-1185">Reference proteome</keyword>
<gene>
    <name evidence="1" type="ORF">FAZ69_30635</name>
</gene>
<name>A0A4U1HE76_9BURK</name>
<dbReference type="EMBL" id="SWJE01000024">
    <property type="protein sequence ID" value="TKC79221.1"/>
    <property type="molecule type" value="Genomic_DNA"/>
</dbReference>
<sequence>MSSDAPEMVVVAGVVVVAVAVDAVVVTFSFRRSAESDVTAMPFSRPVDDEFNTRCAPSAPLMTAAVTSELTSMLEFAEPLMSDCAACLTALPAAAVAPAAELAGLDVVEMVDMSVLKPGFDQTVDIDFGKCPAIRDRHCNESPCFYNQATVSFQKLQIRLRS</sequence>
<proteinExistence type="predicted"/>
<reference evidence="1 2" key="1">
    <citation type="submission" date="2019-04" db="EMBL/GenBank/DDBJ databases">
        <title>Trinickia sp. 7GSK02, isolated from subtropical forest soil.</title>
        <authorList>
            <person name="Gao Z.-H."/>
            <person name="Qiu L.-H."/>
        </authorList>
    </citation>
    <scope>NUCLEOTIDE SEQUENCE [LARGE SCALE GENOMIC DNA]</scope>
    <source>
        <strain evidence="1 2">7GSK02</strain>
    </source>
</reference>
<protein>
    <submittedName>
        <fullName evidence="1">Uncharacterized protein</fullName>
    </submittedName>
</protein>
<evidence type="ECO:0000313" key="2">
    <source>
        <dbReference type="Proteomes" id="UP000305539"/>
    </source>
</evidence>
<organism evidence="1 2">
    <name type="scientific">Trinickia terrae</name>
    <dbReference type="NCBI Taxonomy" id="2571161"/>
    <lineage>
        <taxon>Bacteria</taxon>
        <taxon>Pseudomonadati</taxon>
        <taxon>Pseudomonadota</taxon>
        <taxon>Betaproteobacteria</taxon>
        <taxon>Burkholderiales</taxon>
        <taxon>Burkholderiaceae</taxon>
        <taxon>Trinickia</taxon>
    </lineage>
</organism>
<dbReference type="AlphaFoldDB" id="A0A4U1HE76"/>
<dbReference type="Proteomes" id="UP000305539">
    <property type="component" value="Unassembled WGS sequence"/>
</dbReference>
<evidence type="ECO:0000313" key="1">
    <source>
        <dbReference type="EMBL" id="TKC79221.1"/>
    </source>
</evidence>
<comment type="caution">
    <text evidence="1">The sequence shown here is derived from an EMBL/GenBank/DDBJ whole genome shotgun (WGS) entry which is preliminary data.</text>
</comment>
<dbReference type="RefSeq" id="WP_136898849.1">
    <property type="nucleotide sequence ID" value="NZ_SWJE01000024.1"/>
</dbReference>